<feature type="compositionally biased region" description="Polar residues" evidence="2">
    <location>
        <begin position="939"/>
        <end position="952"/>
    </location>
</feature>
<dbReference type="SMART" id="SM01196">
    <property type="entry name" value="FERM_C"/>
    <property type="match status" value="1"/>
</dbReference>
<feature type="compositionally biased region" description="Basic residues" evidence="2">
    <location>
        <begin position="1180"/>
        <end position="1196"/>
    </location>
</feature>
<organism evidence="3">
    <name type="scientific">Magallana gigas</name>
    <name type="common">Pacific oyster</name>
    <name type="synonym">Crassostrea gigas</name>
    <dbReference type="NCBI Taxonomy" id="29159"/>
    <lineage>
        <taxon>Eukaryota</taxon>
        <taxon>Metazoa</taxon>
        <taxon>Spiralia</taxon>
        <taxon>Lophotrochozoa</taxon>
        <taxon>Mollusca</taxon>
        <taxon>Bivalvia</taxon>
        <taxon>Autobranchia</taxon>
        <taxon>Pteriomorphia</taxon>
        <taxon>Ostreida</taxon>
        <taxon>Ostreoidea</taxon>
        <taxon>Ostreidae</taxon>
        <taxon>Magallana</taxon>
    </lineage>
</organism>
<accession>K1RFT1</accession>
<dbReference type="Pfam" id="PF00373">
    <property type="entry name" value="FERM_M"/>
    <property type="match status" value="1"/>
</dbReference>
<protein>
    <submittedName>
        <fullName evidence="3">Band 4.1-like protein 3</fullName>
    </submittedName>
</protein>
<dbReference type="PROSITE" id="PS50057">
    <property type="entry name" value="FERM_3"/>
    <property type="match status" value="1"/>
</dbReference>
<dbReference type="SUPFAM" id="SSF47031">
    <property type="entry name" value="Second domain of FERM"/>
    <property type="match status" value="1"/>
</dbReference>
<feature type="compositionally biased region" description="Basic and acidic residues" evidence="2">
    <location>
        <begin position="1143"/>
        <end position="1179"/>
    </location>
</feature>
<feature type="compositionally biased region" description="Basic and acidic residues" evidence="2">
    <location>
        <begin position="1208"/>
        <end position="1218"/>
    </location>
</feature>
<reference evidence="3" key="1">
    <citation type="journal article" date="2012" name="Nature">
        <title>The oyster genome reveals stress adaptation and complexity of shell formation.</title>
        <authorList>
            <person name="Zhang G."/>
            <person name="Fang X."/>
            <person name="Guo X."/>
            <person name="Li L."/>
            <person name="Luo R."/>
            <person name="Xu F."/>
            <person name="Yang P."/>
            <person name="Zhang L."/>
            <person name="Wang X."/>
            <person name="Qi H."/>
            <person name="Xiong Z."/>
            <person name="Que H."/>
            <person name="Xie Y."/>
            <person name="Holland P.W."/>
            <person name="Paps J."/>
            <person name="Zhu Y."/>
            <person name="Wu F."/>
            <person name="Chen Y."/>
            <person name="Wang J."/>
            <person name="Peng C."/>
            <person name="Meng J."/>
            <person name="Yang L."/>
            <person name="Liu J."/>
            <person name="Wen B."/>
            <person name="Zhang N."/>
            <person name="Huang Z."/>
            <person name="Zhu Q."/>
            <person name="Feng Y."/>
            <person name="Mount A."/>
            <person name="Hedgecock D."/>
            <person name="Xu Z."/>
            <person name="Liu Y."/>
            <person name="Domazet-Loso T."/>
            <person name="Du Y."/>
            <person name="Sun X."/>
            <person name="Zhang S."/>
            <person name="Liu B."/>
            <person name="Cheng P."/>
            <person name="Jiang X."/>
            <person name="Li J."/>
            <person name="Fan D."/>
            <person name="Wang W."/>
            <person name="Fu W."/>
            <person name="Wang T."/>
            <person name="Wang B."/>
            <person name="Zhang J."/>
            <person name="Peng Z."/>
            <person name="Li Y."/>
            <person name="Li N."/>
            <person name="Wang J."/>
            <person name="Chen M."/>
            <person name="He Y."/>
            <person name="Tan F."/>
            <person name="Song X."/>
            <person name="Zheng Q."/>
            <person name="Huang R."/>
            <person name="Yang H."/>
            <person name="Du X."/>
            <person name="Chen L."/>
            <person name="Yang M."/>
            <person name="Gaffney P.M."/>
            <person name="Wang S."/>
            <person name="Luo L."/>
            <person name="She Z."/>
            <person name="Ming Y."/>
            <person name="Huang W."/>
            <person name="Zhang S."/>
            <person name="Huang B."/>
            <person name="Zhang Y."/>
            <person name="Qu T."/>
            <person name="Ni P."/>
            <person name="Miao G."/>
            <person name="Wang J."/>
            <person name="Wang Q."/>
            <person name="Steinberg C.E."/>
            <person name="Wang H."/>
            <person name="Li N."/>
            <person name="Qian L."/>
            <person name="Zhang G."/>
            <person name="Li Y."/>
            <person name="Yang H."/>
            <person name="Liu X."/>
            <person name="Wang J."/>
            <person name="Yin Y."/>
            <person name="Wang J."/>
        </authorList>
    </citation>
    <scope>NUCLEOTIDE SEQUENCE [LARGE SCALE GENOMIC DNA]</scope>
    <source>
        <strain evidence="3">05x7-T-G4-1.051#20</strain>
    </source>
</reference>
<feature type="compositionally biased region" description="Low complexity" evidence="2">
    <location>
        <begin position="830"/>
        <end position="841"/>
    </location>
</feature>
<feature type="compositionally biased region" description="Basic and acidic residues" evidence="2">
    <location>
        <begin position="753"/>
        <end position="782"/>
    </location>
</feature>
<evidence type="ECO:0000256" key="2">
    <source>
        <dbReference type="SAM" id="MobiDB-lite"/>
    </source>
</evidence>
<feature type="compositionally biased region" description="Basic and acidic residues" evidence="2">
    <location>
        <begin position="537"/>
        <end position="546"/>
    </location>
</feature>
<dbReference type="InterPro" id="IPR019747">
    <property type="entry name" value="FERM_CS"/>
</dbReference>
<evidence type="ECO:0000313" key="3">
    <source>
        <dbReference type="EMBL" id="EKC40255.1"/>
    </source>
</evidence>
<feature type="compositionally biased region" description="Basic and acidic residues" evidence="2">
    <location>
        <begin position="955"/>
        <end position="982"/>
    </location>
</feature>
<dbReference type="CDD" id="cd13184">
    <property type="entry name" value="FERM_C_4_1_family"/>
    <property type="match status" value="1"/>
</dbReference>
<feature type="region of interest" description="Disordered" evidence="2">
    <location>
        <begin position="1"/>
        <end position="30"/>
    </location>
</feature>
<dbReference type="GO" id="GO:0005198">
    <property type="term" value="F:structural molecule activity"/>
    <property type="evidence" value="ECO:0007669"/>
    <property type="project" value="InterPro"/>
</dbReference>
<feature type="compositionally biased region" description="Basic and acidic residues" evidence="2">
    <location>
        <begin position="994"/>
        <end position="1069"/>
    </location>
</feature>
<dbReference type="InterPro" id="IPR011993">
    <property type="entry name" value="PH-like_dom_sf"/>
</dbReference>
<dbReference type="InterPro" id="IPR029071">
    <property type="entry name" value="Ubiquitin-like_domsf"/>
</dbReference>
<dbReference type="InParanoid" id="K1RFT1"/>
<dbReference type="SMART" id="SM01195">
    <property type="entry name" value="FA"/>
    <property type="match status" value="1"/>
</dbReference>
<dbReference type="PROSITE" id="PS00661">
    <property type="entry name" value="FERM_2"/>
    <property type="match status" value="1"/>
</dbReference>
<feature type="compositionally biased region" description="Basic and acidic residues" evidence="2">
    <location>
        <begin position="1397"/>
        <end position="1407"/>
    </location>
</feature>
<dbReference type="HOGENOM" id="CLU_245828_0_0_1"/>
<dbReference type="InterPro" id="IPR014352">
    <property type="entry name" value="FERM/acyl-CoA-bd_prot_sf"/>
</dbReference>
<name>K1RFT1_MAGGI</name>
<keyword evidence="1" id="KW-0597">Phosphoprotein</keyword>
<dbReference type="CDD" id="cd14473">
    <property type="entry name" value="FERM_B-lobe"/>
    <property type="match status" value="1"/>
</dbReference>
<dbReference type="Pfam" id="PF05902">
    <property type="entry name" value="4_1_CTD"/>
    <property type="match status" value="1"/>
</dbReference>
<dbReference type="Gene3D" id="3.10.20.90">
    <property type="entry name" value="Phosphatidylinositol 3-kinase Catalytic Subunit, Chain A, domain 1"/>
    <property type="match status" value="2"/>
</dbReference>
<feature type="region of interest" description="Disordered" evidence="2">
    <location>
        <begin position="512"/>
        <end position="852"/>
    </location>
</feature>
<feature type="compositionally biased region" description="Basic and acidic residues" evidence="2">
    <location>
        <begin position="1266"/>
        <end position="1276"/>
    </location>
</feature>
<dbReference type="PRINTS" id="PR00661">
    <property type="entry name" value="ERMFAMILY"/>
</dbReference>
<dbReference type="InterPro" id="IPR019748">
    <property type="entry name" value="FERM_central"/>
</dbReference>
<dbReference type="Gene3D" id="2.30.29.30">
    <property type="entry name" value="Pleckstrin-homology domain (PH domain)/Phosphotyrosine-binding domain (PTB)"/>
    <property type="match status" value="1"/>
</dbReference>
<dbReference type="InterPro" id="IPR019749">
    <property type="entry name" value="Band_41_domain"/>
</dbReference>
<dbReference type="FunCoup" id="K1RFT1">
    <property type="interactions" value="385"/>
</dbReference>
<feature type="region of interest" description="Disordered" evidence="2">
    <location>
        <begin position="884"/>
        <end position="1298"/>
    </location>
</feature>
<dbReference type="GO" id="GO:0031032">
    <property type="term" value="P:actomyosin structure organization"/>
    <property type="evidence" value="ECO:0007669"/>
    <property type="project" value="TreeGrafter"/>
</dbReference>
<dbReference type="PRINTS" id="PR00935">
    <property type="entry name" value="BAND41"/>
</dbReference>
<feature type="compositionally biased region" description="Polar residues" evidence="2">
    <location>
        <begin position="17"/>
        <end position="30"/>
    </location>
</feature>
<feature type="compositionally biased region" description="Basic and acidic residues" evidence="2">
    <location>
        <begin position="716"/>
        <end position="738"/>
    </location>
</feature>
<evidence type="ECO:0000256" key="1">
    <source>
        <dbReference type="ARBA" id="ARBA00022553"/>
    </source>
</evidence>
<dbReference type="InterPro" id="IPR035963">
    <property type="entry name" value="FERM_2"/>
</dbReference>
<feature type="compositionally biased region" description="Basic and acidic residues" evidence="2">
    <location>
        <begin position="520"/>
        <end position="530"/>
    </location>
</feature>
<dbReference type="Pfam" id="PF09380">
    <property type="entry name" value="FERM_C"/>
    <property type="match status" value="1"/>
</dbReference>
<dbReference type="InterPro" id="IPR018979">
    <property type="entry name" value="FERM_N"/>
</dbReference>
<dbReference type="SUPFAM" id="SSF54236">
    <property type="entry name" value="Ubiquitin-like"/>
    <property type="match status" value="2"/>
</dbReference>
<feature type="compositionally biased region" description="Basic and acidic residues" evidence="2">
    <location>
        <begin position="884"/>
        <end position="898"/>
    </location>
</feature>
<dbReference type="InterPro" id="IPR000798">
    <property type="entry name" value="Ez/rad/moesin-like"/>
</dbReference>
<dbReference type="SUPFAM" id="SSF50729">
    <property type="entry name" value="PH domain-like"/>
    <property type="match status" value="1"/>
</dbReference>
<feature type="compositionally biased region" description="Basic and acidic residues" evidence="2">
    <location>
        <begin position="620"/>
        <end position="669"/>
    </location>
</feature>
<dbReference type="FunFam" id="1.20.80.10:FF:000001">
    <property type="entry name" value="Erythrocyte membrane protein band 4.1"/>
    <property type="match status" value="1"/>
</dbReference>
<dbReference type="PROSITE" id="PS00660">
    <property type="entry name" value="FERM_1"/>
    <property type="match status" value="2"/>
</dbReference>
<feature type="region of interest" description="Disordered" evidence="2">
    <location>
        <begin position="1353"/>
        <end position="1407"/>
    </location>
</feature>
<feature type="compositionally biased region" description="Basic and acidic residues" evidence="2">
    <location>
        <begin position="562"/>
        <end position="597"/>
    </location>
</feature>
<dbReference type="SMART" id="SM00295">
    <property type="entry name" value="B41"/>
    <property type="match status" value="1"/>
</dbReference>
<feature type="compositionally biased region" description="Basic and acidic residues" evidence="2">
    <location>
        <begin position="1100"/>
        <end position="1134"/>
    </location>
</feature>
<dbReference type="EMBL" id="JH816951">
    <property type="protein sequence ID" value="EKC40255.1"/>
    <property type="molecule type" value="Genomic_DNA"/>
</dbReference>
<dbReference type="Pfam" id="PF09379">
    <property type="entry name" value="FERM_N"/>
    <property type="match status" value="2"/>
</dbReference>
<dbReference type="PANTHER" id="PTHR23280">
    <property type="entry name" value="4.1 G PROTEIN"/>
    <property type="match status" value="1"/>
</dbReference>
<dbReference type="InterPro" id="IPR000299">
    <property type="entry name" value="FERM_domain"/>
</dbReference>
<gene>
    <name evidence="3" type="ORF">CGI_10015239</name>
</gene>
<dbReference type="InterPro" id="IPR014847">
    <property type="entry name" value="FA"/>
</dbReference>
<dbReference type="PANTHER" id="PTHR23280:SF21">
    <property type="entry name" value="PROTEIN 4.1 HOMOLOG"/>
    <property type="match status" value="1"/>
</dbReference>
<proteinExistence type="predicted"/>
<dbReference type="Pfam" id="PF08736">
    <property type="entry name" value="FA"/>
    <property type="match status" value="1"/>
</dbReference>
<dbReference type="GO" id="GO:0005856">
    <property type="term" value="C:cytoskeleton"/>
    <property type="evidence" value="ECO:0007669"/>
    <property type="project" value="InterPro"/>
</dbReference>
<sequence>MSAQSDIGWDNDRKNSLHQGGQETSVLKPTQQKSNKMVLCRVLLLDGNDFETDINRNAEGRELFDEVCKKLCINEKEYFGLTYTGAQDVKYWVNHDKKIAKQVKSGTWVFEFAVKFYPPEPSHLSEDVTRVITVPIRAAAPGTAARCRDAPRGDDCGDNDRKISLHQGGQETSVLKPTQQKSNKMVLCRVLLLDGNDFETDINRNAEGRELFDEVCKKLCINEKEYFGLTYTGAQDVKYWVNHDKKIAKQVKSGTWVFEFAVKFYPPEPSHLSEDVTRYQLCLQIRADIYNGKLPCSFMTHAILGSYTVQAEIGDYDPQEDGPGDDYLKAFDFAPQQTPELSQKIHELHKTHKGQTPEEAELNFLENAKKLAMYGVDLHKAKDSENRVIMLGVCASGLQLYREKLRINRFVWPKIIKLTYKRNNFYIKLRQTEGDQETTICFKLDSHKLAKRLWKTCVEHHTFFRLKEPEKNSTGTLIPRFNSRFRYSGRTQKQIREQEDLMDRPKVKVERRGLGNSFRMPRDAEGHIIRPDAGADSYDRTDKLAGHTDTMSSGPPPYSSMDRGDKHNRRPGETEPDRGDMTEDRRDKMLGNHDKTEGAPGEGGDAALLEEGGALHGAKKSKEDKEREKREKEEEKRRQKEAEKEKKRLEKEKKKNKDNTEDRADRLGGEDATETAINGTSGTMGLDSDAVVLGKSGNQEGNKKPGDGDSAPKMGENLEHVKHDKAHDKHKDKKEAKKGGGLFGMLKKTPSKGKGDKAKPTETEVNNKDSPSRGDQQTNKKGDKSKKKQTVVIEETIEDEVFVESVDPVMNSNSKLVSEVKDKSNKSGKKSSSSSSSSSSSDEGEIVLEHRGSNIVEEVCSNPSSPTQARAAVVLKVDNKNCEHVEGKAGVESKKILAEKSGQQSDSQKEDTEVTKEHSGEEKKVEIKLKVNEIDKRSSNPPMSETSKSEGVTSVHDKPDNAQKPLEEKPVAQEEVRKKQDSPLEVPVVLLNEESGKEEISKGSSEAEEKKGVGDSKEDKKKHKEEEKRHKEEEKKQKEEEKRRNKLEQLDKKKKEKEEKERKKKEKLEAKKKKEVKKKQEEEVPEMENGGKSAPPTEKVGAENEDKEEETRTESKPEEHEVKVKIKVLPKSDTDTSLLGRQEVCDDKAKEEDEKLKEEAKEPQIDEKDSKEKVKDSKKTKSAKSKKKQPVSKKKSSTGCFSFVRHPKSSESEDEAAKIELPTEPWPTDRKEAEEVEKPAEEQEVKTPPKQRGGVGMGWALPGMNELKDRKAKPEDTAPPLSSPSSSSSDEDISHHAILDDDADETCLAFCDTGETDVFDLLQQGGFGLDGSHPDYSDKSIDRKMQFIAVTPPSTEVRDRQRGDNTMPFFESVGSTSDGEGEGTLGKKKPPPVAPKKYRDSQDDRLGDMPPTVATERMRYDPNTDDQPIPTTNVPIVKTQTRTVTYEKDGFPVVIEDGILISSQSHSTRTQTIETTTYKTERDGKTETRVEKKVVISQEENGDDIDHDALLAEAIKSVTEMNPDLSVERIECMRQIEDVDGGREVLDYIPSGAPRVIGSAVPV</sequence>
<dbReference type="InterPro" id="IPR018980">
    <property type="entry name" value="FERM_PH-like_C"/>
</dbReference>
<feature type="compositionally biased region" description="Basic and acidic residues" evidence="2">
    <location>
        <begin position="1227"/>
        <end position="1247"/>
    </location>
</feature>
<dbReference type="InterPro" id="IPR008379">
    <property type="entry name" value="Band_4.1_C"/>
</dbReference>
<dbReference type="GO" id="GO:0005886">
    <property type="term" value="C:plasma membrane"/>
    <property type="evidence" value="ECO:0007669"/>
    <property type="project" value="TreeGrafter"/>
</dbReference>
<feature type="compositionally biased region" description="Basic and acidic residues" evidence="2">
    <location>
        <begin position="907"/>
        <end position="938"/>
    </location>
</feature>
<feature type="compositionally biased region" description="Low complexity" evidence="2">
    <location>
        <begin position="1279"/>
        <end position="1288"/>
    </location>
</feature>
<dbReference type="GO" id="GO:0003779">
    <property type="term" value="F:actin binding"/>
    <property type="evidence" value="ECO:0007669"/>
    <property type="project" value="InterPro"/>
</dbReference>
<dbReference type="FunFam" id="2.30.29.30:FF:000001">
    <property type="entry name" value="Erythrocyte membrane protein band 4.1"/>
    <property type="match status" value="1"/>
</dbReference>
<dbReference type="Gene3D" id="1.20.80.10">
    <property type="match status" value="1"/>
</dbReference>